<dbReference type="InterPro" id="IPR019594">
    <property type="entry name" value="Glu/Gly-bd"/>
</dbReference>
<feature type="site" description="Crucial to convey clamshell closure to channel opening" evidence="20">
    <location>
        <position position="674"/>
    </location>
</feature>
<gene>
    <name evidence="25" type="primary">grid1a</name>
</gene>
<keyword evidence="26" id="KW-1185">Reference proteome</keyword>
<keyword evidence="2 22" id="KW-1003">Cell membrane</keyword>
<feature type="domain" description="Ionotropic glutamate receptor C-terminal" evidence="23">
    <location>
        <begin position="445"/>
        <end position="816"/>
    </location>
</feature>
<feature type="binding site" evidence="19">
    <location>
        <position position="528"/>
    </location>
    <ligand>
        <name>L-glutamate</name>
        <dbReference type="ChEBI" id="CHEBI:29985"/>
    </ligand>
</feature>
<evidence type="ECO:0000256" key="18">
    <source>
        <dbReference type="ARBA" id="ARBA00061411"/>
    </source>
</evidence>
<evidence type="ECO:0000313" key="25">
    <source>
        <dbReference type="Ensembl" id="ENSSANP00000015567.1"/>
    </source>
</evidence>
<evidence type="ECO:0000256" key="17">
    <source>
        <dbReference type="ARBA" id="ARBA00056512"/>
    </source>
</evidence>
<dbReference type="InterPro" id="IPR015683">
    <property type="entry name" value="Ionotropic_Glu_rcpt"/>
</dbReference>
<feature type="site" description="Interaction with the cone snail toxin Con-ikot-ikot" evidence="20">
    <location>
        <position position="701"/>
    </location>
</feature>
<keyword evidence="7 22" id="KW-0406">Ion transport</keyword>
<evidence type="ECO:0000256" key="4">
    <source>
        <dbReference type="ARBA" id="ARBA00022729"/>
    </source>
</evidence>
<evidence type="ECO:0000256" key="1">
    <source>
        <dbReference type="ARBA" id="ARBA00022448"/>
    </source>
</evidence>
<feature type="transmembrane region" description="Helical" evidence="22">
    <location>
        <begin position="570"/>
        <end position="590"/>
    </location>
</feature>
<evidence type="ECO:0000256" key="3">
    <source>
        <dbReference type="ARBA" id="ARBA00022692"/>
    </source>
</evidence>
<proteinExistence type="inferred from homology"/>
<evidence type="ECO:0000256" key="13">
    <source>
        <dbReference type="ARBA" id="ARBA00023303"/>
    </source>
</evidence>
<evidence type="ECO:0000256" key="20">
    <source>
        <dbReference type="PIRSR" id="PIRSR601508-2"/>
    </source>
</evidence>
<keyword evidence="5 22" id="KW-1133">Transmembrane helix</keyword>
<evidence type="ECO:0000256" key="15">
    <source>
        <dbReference type="ARBA" id="ARBA00036239"/>
    </source>
</evidence>
<dbReference type="InterPro" id="IPR001828">
    <property type="entry name" value="ANF_lig-bd_rcpt"/>
</dbReference>
<evidence type="ECO:0000256" key="2">
    <source>
        <dbReference type="ARBA" id="ARBA00022475"/>
    </source>
</evidence>
<evidence type="ECO:0000256" key="16">
    <source>
        <dbReference type="ARBA" id="ARBA00036634"/>
    </source>
</evidence>
<keyword evidence="13 22" id="KW-0407">Ion channel</keyword>
<dbReference type="SUPFAM" id="SSF53850">
    <property type="entry name" value="Periplasmic binding protein-like II"/>
    <property type="match status" value="1"/>
</dbReference>
<dbReference type="FunFam" id="3.40.190.10:FF:000024">
    <property type="entry name" value="Glutamate receptor, ionotropic, delta 1"/>
    <property type="match status" value="1"/>
</dbReference>
<keyword evidence="21" id="KW-1015">Disulfide bond</keyword>
<dbReference type="CDD" id="cd06392">
    <property type="entry name" value="PBP1_iGluR_delta_1"/>
    <property type="match status" value="1"/>
</dbReference>
<keyword evidence="8 22" id="KW-0472">Membrane</keyword>
<dbReference type="Ensembl" id="ENSSANT00000016604.1">
    <property type="protein sequence ID" value="ENSSANP00000015567.1"/>
    <property type="gene ID" value="ENSSANG00000008126.1"/>
</dbReference>
<dbReference type="GO" id="GO:0015276">
    <property type="term" value="F:ligand-gated monoatomic ion channel activity"/>
    <property type="evidence" value="ECO:0007669"/>
    <property type="project" value="InterPro"/>
</dbReference>
<dbReference type="Gene3D" id="3.40.50.2300">
    <property type="match status" value="2"/>
</dbReference>
<dbReference type="GO" id="GO:0038023">
    <property type="term" value="F:signaling receptor activity"/>
    <property type="evidence" value="ECO:0007669"/>
    <property type="project" value="InterPro"/>
</dbReference>
<dbReference type="InterPro" id="IPR028082">
    <property type="entry name" value="Peripla_BP_I"/>
</dbReference>
<dbReference type="PRINTS" id="PR00177">
    <property type="entry name" value="NMDARECEPTOR"/>
</dbReference>
<keyword evidence="10" id="KW-0325">Glycoprotein</keyword>
<evidence type="ECO:0000259" key="23">
    <source>
        <dbReference type="SMART" id="SM00079"/>
    </source>
</evidence>
<feature type="binding site" evidence="19">
    <location>
        <position position="533"/>
    </location>
    <ligand>
        <name>L-glutamate</name>
        <dbReference type="ChEBI" id="CHEBI:29985"/>
    </ligand>
</feature>
<evidence type="ECO:0000256" key="11">
    <source>
        <dbReference type="ARBA" id="ARBA00023257"/>
    </source>
</evidence>
<keyword evidence="12 22" id="KW-1071">Ligand-gated ion channel</keyword>
<keyword evidence="11 22" id="KW-0628">Postsynaptic cell membrane</keyword>
<evidence type="ECO:0000256" key="21">
    <source>
        <dbReference type="PIRSR" id="PIRSR601508-3"/>
    </source>
</evidence>
<feature type="transmembrane region" description="Helical" evidence="22">
    <location>
        <begin position="646"/>
        <end position="667"/>
    </location>
</feature>
<evidence type="ECO:0000256" key="6">
    <source>
        <dbReference type="ARBA" id="ARBA00023018"/>
    </source>
</evidence>
<feature type="disulfide bond" evidence="21">
    <location>
        <begin position="765"/>
        <end position="820"/>
    </location>
</feature>
<dbReference type="SUPFAM" id="SSF53822">
    <property type="entry name" value="Periplasmic binding protein-like I"/>
    <property type="match status" value="1"/>
</dbReference>
<dbReference type="InterPro" id="IPR001508">
    <property type="entry name" value="Iono_Glu_rcpt_met"/>
</dbReference>
<reference evidence="25" key="1">
    <citation type="submission" date="2025-08" db="UniProtKB">
        <authorList>
            <consortium name="Ensembl"/>
        </authorList>
    </citation>
    <scope>IDENTIFICATION</scope>
</reference>
<dbReference type="PANTHER" id="PTHR18966">
    <property type="entry name" value="IONOTROPIC GLUTAMATE RECEPTOR"/>
    <property type="match status" value="1"/>
</dbReference>
<accession>A0A671L5N9</accession>
<feature type="binding site" evidence="19">
    <location>
        <position position="751"/>
    </location>
    <ligand>
        <name>L-glutamate</name>
        <dbReference type="ChEBI" id="CHEBI:29985"/>
    </ligand>
</feature>
<keyword evidence="6 22" id="KW-0770">Synapse</keyword>
<evidence type="ECO:0000256" key="22">
    <source>
        <dbReference type="RuleBase" id="RU367118"/>
    </source>
</evidence>
<dbReference type="SMART" id="SM00079">
    <property type="entry name" value="PBPe"/>
    <property type="match status" value="1"/>
</dbReference>
<evidence type="ECO:0000256" key="7">
    <source>
        <dbReference type="ARBA" id="ARBA00023065"/>
    </source>
</evidence>
<keyword evidence="4" id="KW-0732">Signal</keyword>
<dbReference type="GO" id="GO:0098839">
    <property type="term" value="C:postsynaptic density membrane"/>
    <property type="evidence" value="ECO:0007669"/>
    <property type="project" value="UniProtKB-ARBA"/>
</dbReference>
<comment type="function">
    <text evidence="22">Receptor for glutamate that functions as a ligand-gated ion channel in the central nervous system and plays an important role in excitatory synaptic transmission. L-glutamate acts as an excitatory neurotransmitter at many synapses in the central nervous system.</text>
</comment>
<keyword evidence="9 22" id="KW-0675">Receptor</keyword>
<feature type="disulfide bond" evidence="21">
    <location>
        <begin position="86"/>
        <end position="358"/>
    </location>
</feature>
<protein>
    <recommendedName>
        <fullName evidence="22">Glutamate receptor</fullName>
    </recommendedName>
</protein>
<dbReference type="Proteomes" id="UP000472260">
    <property type="component" value="Unassembled WGS sequence"/>
</dbReference>
<evidence type="ECO:0000256" key="8">
    <source>
        <dbReference type="ARBA" id="ARBA00023136"/>
    </source>
</evidence>
<feature type="transmembrane region" description="Helical" evidence="22">
    <location>
        <begin position="840"/>
        <end position="864"/>
    </location>
</feature>
<comment type="catalytic activity">
    <reaction evidence="15">
        <text>Na(+)(in) = Na(+)(out)</text>
        <dbReference type="Rhea" id="RHEA:34963"/>
        <dbReference type="ChEBI" id="CHEBI:29101"/>
    </reaction>
</comment>
<keyword evidence="1 22" id="KW-0813">Transport</keyword>
<dbReference type="InterPro" id="IPR001320">
    <property type="entry name" value="Iontro_rcpt_C"/>
</dbReference>
<dbReference type="Pfam" id="PF01094">
    <property type="entry name" value="ANF_receptor"/>
    <property type="match status" value="1"/>
</dbReference>
<dbReference type="Gene3D" id="1.10.287.70">
    <property type="match status" value="1"/>
</dbReference>
<comment type="function">
    <text evidence="17">Member of the ionotropic glutamate receptor family, which plays a crucial role in synaptic organization and signal transduction in the central nervous system. Although it shares structural features with ionotropic glutamate receptors, does not bind glutamate as a primary ligand. Promotes synaptogenesis and mediates the D-Serine-dependent long term depression signals and AMPA receptor endocytosis of cerebellar parallel fiber-Purkinje cell (PF-PC) synapses through the NRX1B-CBLN1-GRID2 triad complex. In the presence of neurexins and cerebellins, forms cation-selective channels that are proposed to be gated by glycine and D-serine. However, recent research disputes this ligand-gated cation channel activity. Cation-selective ion channel activity can be triggered by GRM1 in Purkinje cells.</text>
</comment>
<dbReference type="SMART" id="SM00918">
    <property type="entry name" value="Lig_chan-Glu_bd"/>
    <property type="match status" value="1"/>
</dbReference>
<evidence type="ECO:0000256" key="9">
    <source>
        <dbReference type="ARBA" id="ARBA00023170"/>
    </source>
</evidence>
<dbReference type="FunFam" id="3.40.190.10:FF:000040">
    <property type="entry name" value="Glutamate receptor, ionotropic, delta 2"/>
    <property type="match status" value="1"/>
</dbReference>
<sequence>MNSFLINIVILHQWMSCNENDVLITDILFHPTGAIFEQNAIRDDEVFQLAISDLSLNDDILQSERITHSIKLIEPNNPFQAVQEACELMNQGILALVSSTGCSAANALQSLTDAMHIPHLFIQRNGDGTPRAECQLNPSPDGERYTLAARPPVRLNDVMITLVSELRWHKFIVFYDSEYDVRGLRVFLDQASQMGLDVSLQQVDRNVTKVFSTLFSTMRMEELNRYRDTLRRAILLLSPRTAQVFIHQVVETNLASKDSHWVYANEEVSDTEIMELVHSALGQMTVIRQIFPLWRDTNIRCMRNNHRISSLLCDPQEGYLQSLEVSSLYLYDSVLMLANAFYRKLEDRKWHSMASLNCMRKSTKPWNGGWSMLDTIQKGRISGLTGLMDFRSNGANSHVQFEILGTSYSETFGKDVKRLAMWDSDRGLNGSLRENRAEHGMQGITLKVVTLLEEPFVMVAENILGQPKRYKGFSIDVLDALAKILGFKYEMYQVADGKYGSPQANGSWNGLIGELMGKRADVAISAITITPDRENVVDFSKRYLDYSVGILMTKTEERLNIFSLLAPFDLAVWACIAAAIPVVGVMVFLLRRIQSVCSQNPPGPHQPASVTTSFQSAIWIVYGAFVQQGGESFMSSMALRIAMGSWWLFTLIVCSSYTANLAAYLTVSRMDNAVRTFQDLSKQTELSYGTVRDSAVFEYFRVKGTNPLEQDSTFAELWRTINKNQGQDNSVTSPAEGIRKVKRDPYAFLWDMAVLEYAALTDDDCTLVVTGNSMSSKGYGLALQHGSPYRDLFSQKILDLQEKGDIDILKQKWWPRKGRCDLDKHAEHQPEGRALRLHSFAGVFCILAAGLLLACLVAALESWWNGPRCQRAQPKEDKEVNLEQVHQRLSGLMEDDLAHKQLPGQSLEISALDMGSMRPQQSSQEAMRDFPPGGLSVTSFLQEGPGVGRMPGRSLPLPLSSSTLPPSMRCKHRAPNGGLFRQSPVKTPMPISYQAMPRGPIPEAIDPSHGTSI</sequence>
<reference evidence="25" key="2">
    <citation type="submission" date="2025-09" db="UniProtKB">
        <authorList>
            <consortium name="Ensembl"/>
        </authorList>
    </citation>
    <scope>IDENTIFICATION</scope>
</reference>
<organism evidence="25 26">
    <name type="scientific">Sinocyclocheilus anshuiensis</name>
    <dbReference type="NCBI Taxonomy" id="1608454"/>
    <lineage>
        <taxon>Eukaryota</taxon>
        <taxon>Metazoa</taxon>
        <taxon>Chordata</taxon>
        <taxon>Craniata</taxon>
        <taxon>Vertebrata</taxon>
        <taxon>Euteleostomi</taxon>
        <taxon>Actinopterygii</taxon>
        <taxon>Neopterygii</taxon>
        <taxon>Teleostei</taxon>
        <taxon>Ostariophysi</taxon>
        <taxon>Cypriniformes</taxon>
        <taxon>Cyprinidae</taxon>
        <taxon>Cyprininae</taxon>
        <taxon>Sinocyclocheilus</taxon>
    </lineage>
</organism>
<evidence type="ECO:0000313" key="26">
    <source>
        <dbReference type="Proteomes" id="UP000472260"/>
    </source>
</evidence>
<evidence type="ECO:0000256" key="14">
    <source>
        <dbReference type="ARBA" id="ARBA00034104"/>
    </source>
</evidence>
<dbReference type="FunFam" id="1.10.287.70:FF:000045">
    <property type="entry name" value="Glutamate receptor, ionotropic, delta 2"/>
    <property type="match status" value="1"/>
</dbReference>
<evidence type="ECO:0000256" key="12">
    <source>
        <dbReference type="ARBA" id="ARBA00023286"/>
    </source>
</evidence>
<dbReference type="FunFam" id="3.40.50.2300:FF:000068">
    <property type="entry name" value="Glutamate receptor, ionotropic, delta 1b"/>
    <property type="match status" value="1"/>
</dbReference>
<feature type="domain" description="Ionotropic glutamate receptor L-glutamate and glycine-binding" evidence="24">
    <location>
        <begin position="455"/>
        <end position="517"/>
    </location>
</feature>
<evidence type="ECO:0000256" key="19">
    <source>
        <dbReference type="PIRSR" id="PIRSR601508-1"/>
    </source>
</evidence>
<evidence type="ECO:0000256" key="10">
    <source>
        <dbReference type="ARBA" id="ARBA00023180"/>
    </source>
</evidence>
<name>A0A671L5N9_9TELE</name>
<comment type="catalytic activity">
    <reaction evidence="16">
        <text>Ca(2+)(in) = Ca(2+)(out)</text>
        <dbReference type="Rhea" id="RHEA:29671"/>
        <dbReference type="ChEBI" id="CHEBI:29108"/>
    </reaction>
</comment>
<comment type="subcellular location">
    <subcellularLocation>
        <location evidence="14 22">Postsynaptic cell membrane</location>
        <topology evidence="14 22">Multi-pass membrane protein</topology>
    </subcellularLocation>
</comment>
<comment type="similarity">
    <text evidence="18">Belongs to the glutamate-gated ion channel (TC 1.A.10.1) family. GRID2 subfamily.</text>
</comment>
<dbReference type="Pfam" id="PF00060">
    <property type="entry name" value="Lig_chan"/>
    <property type="match status" value="1"/>
</dbReference>
<dbReference type="Gene3D" id="3.40.190.10">
    <property type="entry name" value="Periplasmic binding protein-like II"/>
    <property type="match status" value="2"/>
</dbReference>
<dbReference type="AlphaFoldDB" id="A0A671L5N9"/>
<evidence type="ECO:0000259" key="24">
    <source>
        <dbReference type="SMART" id="SM00918"/>
    </source>
</evidence>
<evidence type="ECO:0000256" key="5">
    <source>
        <dbReference type="ARBA" id="ARBA00022989"/>
    </source>
</evidence>
<dbReference type="Pfam" id="PF10613">
    <property type="entry name" value="Lig_chan-Glu_bd"/>
    <property type="match status" value="1"/>
</dbReference>
<dbReference type="GO" id="GO:0051963">
    <property type="term" value="P:regulation of synapse assembly"/>
    <property type="evidence" value="ECO:0007669"/>
    <property type="project" value="UniProtKB-ARBA"/>
</dbReference>
<keyword evidence="3 22" id="KW-0812">Transmembrane</keyword>